<evidence type="ECO:0000313" key="20">
    <source>
        <dbReference type="EMBL" id="KZV35182.1"/>
    </source>
</evidence>
<evidence type="ECO:0000256" key="7">
    <source>
        <dbReference type="ARBA" id="ARBA00022723"/>
    </source>
</evidence>
<evidence type="ECO:0000256" key="6">
    <source>
        <dbReference type="ARBA" id="ARBA00022692"/>
    </source>
</evidence>
<keyword evidence="5" id="KW-0808">Transferase</keyword>
<evidence type="ECO:0000313" key="21">
    <source>
        <dbReference type="Proteomes" id="UP000250235"/>
    </source>
</evidence>
<sequence length="395" mass="43537">MEIIVQFLLFLIFFSIPTQSANSCEPESCGSTLGPEVRFPFRLRTRQPVRCGFPGFELSCNSKKETILRLPVSGEFRVNFIDYISQILSVSVPGPCFPSRILNFNLSGSPFRGAYARNYTFLNCSSGLEANAPKFRSELVRCLSGRNYTVVATRSISHDGVQVPPMCRRIASVMVPVKWAARNTSMESWEEIDLHWRFPACSDCEEEGRFCRFKDESSLELGCYDQAPATSSGMSRRARYALIMGVGIPGLVCVIGLICHTCGLLRSLCPRRTSLNSELPTVTFPVRGLGINGLDGSTIESYPKTVLGESRRLPEPSDGTCPICLSEYQPKETLRSIPECNHYFHVDCIDEWLKLNGTCPLCRNSPDGSTATPCSSLSSSSSLITPLSTPSSGNL</sequence>
<feature type="chain" id="PRO_5016398900" description="RING-type E3 ubiquitin transferase" evidence="18">
    <location>
        <begin position="24"/>
        <end position="395"/>
    </location>
</feature>
<evidence type="ECO:0000256" key="14">
    <source>
        <dbReference type="ARBA" id="ARBA00024209"/>
    </source>
</evidence>
<dbReference type="GO" id="GO:0030247">
    <property type="term" value="F:polysaccharide binding"/>
    <property type="evidence" value="ECO:0007669"/>
    <property type="project" value="InterPro"/>
</dbReference>
<evidence type="ECO:0000259" key="19">
    <source>
        <dbReference type="PROSITE" id="PS50089"/>
    </source>
</evidence>
<evidence type="ECO:0000256" key="13">
    <source>
        <dbReference type="ARBA" id="ARBA00023136"/>
    </source>
</evidence>
<dbReference type="PANTHER" id="PTHR46279:SF31">
    <property type="entry name" value="RING-H2 FINGER PROTEIN ATL20-LIKE ISOFORM X1"/>
    <property type="match status" value="1"/>
</dbReference>
<evidence type="ECO:0000256" key="10">
    <source>
        <dbReference type="ARBA" id="ARBA00022786"/>
    </source>
</evidence>
<dbReference type="InterPro" id="IPR025287">
    <property type="entry name" value="WAK_GUB"/>
</dbReference>
<keyword evidence="10" id="KW-0833">Ubl conjugation pathway</keyword>
<evidence type="ECO:0000256" key="11">
    <source>
        <dbReference type="ARBA" id="ARBA00022833"/>
    </source>
</evidence>
<comment type="pathway">
    <text evidence="3">Protein modification; protein ubiquitination.</text>
</comment>
<keyword evidence="12 17" id="KW-1133">Transmembrane helix</keyword>
<keyword evidence="8 18" id="KW-0732">Signal</keyword>
<dbReference type="SUPFAM" id="SSF57850">
    <property type="entry name" value="RING/U-box"/>
    <property type="match status" value="1"/>
</dbReference>
<feature type="transmembrane region" description="Helical" evidence="17">
    <location>
        <begin position="240"/>
        <end position="265"/>
    </location>
</feature>
<feature type="region of interest" description="Disordered" evidence="16">
    <location>
        <begin position="373"/>
        <end position="395"/>
    </location>
</feature>
<protein>
    <recommendedName>
        <fullName evidence="4">RING-type E3 ubiquitin transferase</fullName>
        <ecNumber evidence="4">2.3.2.27</ecNumber>
    </recommendedName>
</protein>
<dbReference type="OrthoDB" id="8062037at2759"/>
<dbReference type="InterPro" id="IPR046948">
    <property type="entry name" value="ATL20-22-like"/>
</dbReference>
<evidence type="ECO:0000256" key="16">
    <source>
        <dbReference type="SAM" id="MobiDB-lite"/>
    </source>
</evidence>
<reference evidence="20 21" key="1">
    <citation type="journal article" date="2015" name="Proc. Natl. Acad. Sci. U.S.A.">
        <title>The resurrection genome of Boea hygrometrica: A blueprint for survival of dehydration.</title>
        <authorList>
            <person name="Xiao L."/>
            <person name="Yang G."/>
            <person name="Zhang L."/>
            <person name="Yang X."/>
            <person name="Zhao S."/>
            <person name="Ji Z."/>
            <person name="Zhou Q."/>
            <person name="Hu M."/>
            <person name="Wang Y."/>
            <person name="Chen M."/>
            <person name="Xu Y."/>
            <person name="Jin H."/>
            <person name="Xiao X."/>
            <person name="Hu G."/>
            <person name="Bao F."/>
            <person name="Hu Y."/>
            <person name="Wan P."/>
            <person name="Li L."/>
            <person name="Deng X."/>
            <person name="Kuang T."/>
            <person name="Xiang C."/>
            <person name="Zhu J.K."/>
            <person name="Oliver M.J."/>
            <person name="He Y."/>
        </authorList>
    </citation>
    <scope>NUCLEOTIDE SEQUENCE [LARGE SCALE GENOMIC DNA]</scope>
    <source>
        <strain evidence="21">cv. XS01</strain>
    </source>
</reference>
<dbReference type="EC" id="2.3.2.27" evidence="4"/>
<dbReference type="InterPro" id="IPR013083">
    <property type="entry name" value="Znf_RING/FYVE/PHD"/>
</dbReference>
<keyword evidence="13 17" id="KW-0472">Membrane</keyword>
<evidence type="ECO:0000256" key="12">
    <source>
        <dbReference type="ARBA" id="ARBA00022989"/>
    </source>
</evidence>
<dbReference type="AlphaFoldDB" id="A0A2Z7BKM7"/>
<keyword evidence="6 17" id="KW-0812">Transmembrane</keyword>
<dbReference type="PANTHER" id="PTHR46279">
    <property type="entry name" value="RING/U-BOX SUPERFAMILY PROTEIN"/>
    <property type="match status" value="1"/>
</dbReference>
<dbReference type="InterPro" id="IPR001841">
    <property type="entry name" value="Znf_RING"/>
</dbReference>
<evidence type="ECO:0000256" key="8">
    <source>
        <dbReference type="ARBA" id="ARBA00022729"/>
    </source>
</evidence>
<dbReference type="GO" id="GO:0008270">
    <property type="term" value="F:zinc ion binding"/>
    <property type="evidence" value="ECO:0007669"/>
    <property type="project" value="UniProtKB-KW"/>
</dbReference>
<evidence type="ECO:0000256" key="3">
    <source>
        <dbReference type="ARBA" id="ARBA00004906"/>
    </source>
</evidence>
<evidence type="ECO:0000256" key="1">
    <source>
        <dbReference type="ARBA" id="ARBA00000900"/>
    </source>
</evidence>
<evidence type="ECO:0000256" key="9">
    <source>
        <dbReference type="ARBA" id="ARBA00022771"/>
    </source>
</evidence>
<dbReference type="EMBL" id="KV004986">
    <property type="protein sequence ID" value="KZV35182.1"/>
    <property type="molecule type" value="Genomic_DNA"/>
</dbReference>
<comment type="catalytic activity">
    <reaction evidence="1">
        <text>S-ubiquitinyl-[E2 ubiquitin-conjugating enzyme]-L-cysteine + [acceptor protein]-L-lysine = [E2 ubiquitin-conjugating enzyme]-L-cysteine + N(6)-ubiquitinyl-[acceptor protein]-L-lysine.</text>
        <dbReference type="EC" id="2.3.2.27"/>
    </reaction>
</comment>
<dbReference type="Pfam" id="PF13947">
    <property type="entry name" value="GUB_WAK_bind"/>
    <property type="match status" value="1"/>
</dbReference>
<evidence type="ECO:0000256" key="18">
    <source>
        <dbReference type="SAM" id="SignalP"/>
    </source>
</evidence>
<comment type="similarity">
    <text evidence="14">Belongs to the RING-type zinc finger family. ATL subfamily.</text>
</comment>
<proteinExistence type="inferred from homology"/>
<keyword evidence="11" id="KW-0862">Zinc</keyword>
<evidence type="ECO:0000256" key="17">
    <source>
        <dbReference type="SAM" id="Phobius"/>
    </source>
</evidence>
<dbReference type="PROSITE" id="PS50089">
    <property type="entry name" value="ZF_RING_2"/>
    <property type="match status" value="1"/>
</dbReference>
<evidence type="ECO:0000256" key="4">
    <source>
        <dbReference type="ARBA" id="ARBA00012483"/>
    </source>
</evidence>
<evidence type="ECO:0000256" key="15">
    <source>
        <dbReference type="PROSITE-ProRule" id="PRU00175"/>
    </source>
</evidence>
<organism evidence="20 21">
    <name type="scientific">Dorcoceras hygrometricum</name>
    <dbReference type="NCBI Taxonomy" id="472368"/>
    <lineage>
        <taxon>Eukaryota</taxon>
        <taxon>Viridiplantae</taxon>
        <taxon>Streptophyta</taxon>
        <taxon>Embryophyta</taxon>
        <taxon>Tracheophyta</taxon>
        <taxon>Spermatophyta</taxon>
        <taxon>Magnoliopsida</taxon>
        <taxon>eudicotyledons</taxon>
        <taxon>Gunneridae</taxon>
        <taxon>Pentapetalae</taxon>
        <taxon>asterids</taxon>
        <taxon>lamiids</taxon>
        <taxon>Lamiales</taxon>
        <taxon>Gesneriaceae</taxon>
        <taxon>Didymocarpoideae</taxon>
        <taxon>Trichosporeae</taxon>
        <taxon>Loxocarpinae</taxon>
        <taxon>Dorcoceras</taxon>
    </lineage>
</organism>
<keyword evidence="21" id="KW-1185">Reference proteome</keyword>
<dbReference type="CDD" id="cd16461">
    <property type="entry name" value="RING-H2_EL5-like"/>
    <property type="match status" value="1"/>
</dbReference>
<keyword evidence="9 15" id="KW-0863">Zinc-finger</keyword>
<name>A0A2Z7BKM7_9LAMI</name>
<evidence type="ECO:0000256" key="2">
    <source>
        <dbReference type="ARBA" id="ARBA00004167"/>
    </source>
</evidence>
<dbReference type="Gene3D" id="3.30.40.10">
    <property type="entry name" value="Zinc/RING finger domain, C3HC4 (zinc finger)"/>
    <property type="match status" value="1"/>
</dbReference>
<dbReference type="GO" id="GO:0016020">
    <property type="term" value="C:membrane"/>
    <property type="evidence" value="ECO:0007669"/>
    <property type="project" value="UniProtKB-SubCell"/>
</dbReference>
<dbReference type="GO" id="GO:0061630">
    <property type="term" value="F:ubiquitin protein ligase activity"/>
    <property type="evidence" value="ECO:0007669"/>
    <property type="project" value="UniProtKB-EC"/>
</dbReference>
<accession>A0A2Z7BKM7</accession>
<evidence type="ECO:0000256" key="5">
    <source>
        <dbReference type="ARBA" id="ARBA00022679"/>
    </source>
</evidence>
<comment type="subcellular location">
    <subcellularLocation>
        <location evidence="2">Membrane</location>
        <topology evidence="2">Single-pass membrane protein</topology>
    </subcellularLocation>
</comment>
<dbReference type="Pfam" id="PF13639">
    <property type="entry name" value="zf-RING_2"/>
    <property type="match status" value="1"/>
</dbReference>
<feature type="domain" description="RING-type" evidence="19">
    <location>
        <begin position="321"/>
        <end position="363"/>
    </location>
</feature>
<dbReference type="SMART" id="SM00184">
    <property type="entry name" value="RING"/>
    <property type="match status" value="1"/>
</dbReference>
<dbReference type="Proteomes" id="UP000250235">
    <property type="component" value="Unassembled WGS sequence"/>
</dbReference>
<keyword evidence="7" id="KW-0479">Metal-binding</keyword>
<gene>
    <name evidence="20" type="ORF">F511_08994</name>
</gene>
<feature type="signal peptide" evidence="18">
    <location>
        <begin position="1"/>
        <end position="23"/>
    </location>
</feature>